<dbReference type="GO" id="GO:0006310">
    <property type="term" value="P:DNA recombination"/>
    <property type="evidence" value="ECO:0007669"/>
    <property type="project" value="InterPro"/>
</dbReference>
<organism evidence="5 6">
    <name type="scientific">Nostoc sphaeroides CCNUC1</name>
    <dbReference type="NCBI Taxonomy" id="2653204"/>
    <lineage>
        <taxon>Bacteria</taxon>
        <taxon>Bacillati</taxon>
        <taxon>Cyanobacteriota</taxon>
        <taxon>Cyanophyceae</taxon>
        <taxon>Nostocales</taxon>
        <taxon>Nostocaceae</taxon>
        <taxon>Nostoc</taxon>
    </lineage>
</organism>
<protein>
    <submittedName>
        <fullName evidence="5">Plasmid recombination enzyme</fullName>
    </submittedName>
</protein>
<dbReference type="EMBL" id="CP045230">
    <property type="protein sequence ID" value="QFS52787.1"/>
    <property type="molecule type" value="Genomic_DNA"/>
</dbReference>
<dbReference type="Pfam" id="PF13154">
    <property type="entry name" value="DUF3991"/>
    <property type="match status" value="1"/>
</dbReference>
<keyword evidence="2" id="KW-0175">Coiled coil</keyword>
<feature type="domain" description="DUF3991" evidence="4">
    <location>
        <begin position="405"/>
        <end position="483"/>
    </location>
</feature>
<feature type="compositionally biased region" description="Low complexity" evidence="3">
    <location>
        <begin position="586"/>
        <end position="596"/>
    </location>
</feature>
<dbReference type="Gene3D" id="3.30.930.30">
    <property type="match status" value="1"/>
</dbReference>
<evidence type="ECO:0000256" key="2">
    <source>
        <dbReference type="SAM" id="Coils"/>
    </source>
</evidence>
<feature type="region of interest" description="Disordered" evidence="3">
    <location>
        <begin position="586"/>
        <end position="607"/>
    </location>
</feature>
<proteinExistence type="inferred from homology"/>
<dbReference type="InterPro" id="IPR001668">
    <property type="entry name" value="Mob_Pre"/>
</dbReference>
<dbReference type="SUPFAM" id="SSF57783">
    <property type="entry name" value="Zinc beta-ribbon"/>
    <property type="match status" value="1"/>
</dbReference>
<dbReference type="Proteomes" id="UP000326678">
    <property type="component" value="Chromosome pGXM03"/>
</dbReference>
<dbReference type="GO" id="GO:0003677">
    <property type="term" value="F:DNA binding"/>
    <property type="evidence" value="ECO:0007669"/>
    <property type="project" value="InterPro"/>
</dbReference>
<dbReference type="NCBIfam" id="NF041497">
    <property type="entry name" value="MobV"/>
    <property type="match status" value="1"/>
</dbReference>
<evidence type="ECO:0000256" key="1">
    <source>
        <dbReference type="ARBA" id="ARBA00010657"/>
    </source>
</evidence>
<dbReference type="InterPro" id="IPR025054">
    <property type="entry name" value="DUF3991"/>
</dbReference>
<dbReference type="RefSeq" id="WP_152592912.1">
    <property type="nucleotide sequence ID" value="NZ_CP045230.1"/>
</dbReference>
<keyword evidence="6" id="KW-1185">Reference proteome</keyword>
<comment type="similarity">
    <text evidence="1">Belongs to the plasmid mobilization pre family.</text>
</comment>
<dbReference type="AlphaFoldDB" id="A0A5P8WIV0"/>
<evidence type="ECO:0000256" key="3">
    <source>
        <dbReference type="SAM" id="MobiDB-lite"/>
    </source>
</evidence>
<dbReference type="Gene3D" id="3.40.1360.10">
    <property type="match status" value="1"/>
</dbReference>
<sequence length="607" mass="68568">MSPLTILRIEKLKTFGNVAGSDDHVTRNRETPNADPTRENVRLIGGEDERALEEIVKEKIATLLHRPRHDAVLCTEMFLSASPEYFRPKDPSLSGQWSDSLMQQWAIASRDWLAQNYGSKCVRAELHLDESTPHIHAYIVPLNEKTGRVSHDAMFGGRGGQGRIKLSKLQDSYAAALAPLGIERGVKGSKATHTKVKEYYQAVNSEPLTAVITNNQLAPTNFESARNYVARIQSDDQFQAINHQLADRAFMQERLERAEQRARASEKERQRLEEIVRSLELKTQQLRDLALEDVAWELGLNCDRTHQSRWKGHGHIINIDGPKFYDFAPDQQKGSGGAIDLVMHVNNCNVRQAVVWLHERFGEAGAIGAAIAKAKTVTAEIIQTEPRPQFAPPVEDKSKWTAVHNYLTQKRGIPENFVELLHKRGLVYADDQQNAVFVMRNLGLYPQAIGAFLRGTRGENNTFKGYEKGTKRREGWFHFHLGGQPTDPVEKVVLLKSPIDAVSFAMLEYQRLGDVPPNRTLYMAVDNPKSLPVEQLQNIPNVQVAFDSDDSGNAAARVVKELLPQAKRIKCKAADWNQQLLDYGQQLRQQQQQQQEQEQEQDDELSL</sequence>
<evidence type="ECO:0000313" key="5">
    <source>
        <dbReference type="EMBL" id="QFS52787.1"/>
    </source>
</evidence>
<feature type="compositionally biased region" description="Acidic residues" evidence="3">
    <location>
        <begin position="597"/>
        <end position="607"/>
    </location>
</feature>
<gene>
    <name evidence="5" type="ORF">GXM_10051</name>
</gene>
<evidence type="ECO:0000259" key="4">
    <source>
        <dbReference type="Pfam" id="PF13154"/>
    </source>
</evidence>
<name>A0A5P8WIV0_9NOSO</name>
<dbReference type="Pfam" id="PF01076">
    <property type="entry name" value="Mob_Pre"/>
    <property type="match status" value="1"/>
</dbReference>
<dbReference type="CDD" id="cd17242">
    <property type="entry name" value="MobM_relaxase"/>
    <property type="match status" value="1"/>
</dbReference>
<reference evidence="5 6" key="1">
    <citation type="submission" date="2019-10" db="EMBL/GenBank/DDBJ databases">
        <title>Genomic and transcriptomic insights into the perfect genentic adaptation of a filamentous nitrogen-fixing cyanobacterium to rice fields.</title>
        <authorList>
            <person name="Chen Z."/>
        </authorList>
    </citation>
    <scope>NUCLEOTIDE SEQUENCE [LARGE SCALE GENOMIC DNA]</scope>
    <source>
        <strain evidence="5">CCNUC1</strain>
    </source>
</reference>
<accession>A0A5P8WIV0</accession>
<evidence type="ECO:0000313" key="6">
    <source>
        <dbReference type="Proteomes" id="UP000326678"/>
    </source>
</evidence>
<feature type="coiled-coil region" evidence="2">
    <location>
        <begin position="241"/>
        <end position="289"/>
    </location>
</feature>
<dbReference type="KEGG" id="nsh:GXM_10051"/>